<dbReference type="EMBL" id="JAJFAZ020000001">
    <property type="protein sequence ID" value="KAI5348731.1"/>
    <property type="molecule type" value="Genomic_DNA"/>
</dbReference>
<protein>
    <submittedName>
        <fullName evidence="2">Uncharacterized protein</fullName>
    </submittedName>
</protein>
<sequence>MQSRSKRATVTRENKQNTSNDGDRITKLEQQVENLSVSIFKLVDSLKKKVDQKLKKKVAEDSEDEDDTQADSEKKEVESGENKNSIDILKIDFKVDIPVYKGDVDLEKLDN</sequence>
<dbReference type="Proteomes" id="UP001054821">
    <property type="component" value="Chromosome 1"/>
</dbReference>
<evidence type="ECO:0000313" key="3">
    <source>
        <dbReference type="Proteomes" id="UP001054821"/>
    </source>
</evidence>
<organism evidence="2 3">
    <name type="scientific">Prunus dulcis</name>
    <name type="common">Almond</name>
    <name type="synonym">Amygdalus dulcis</name>
    <dbReference type="NCBI Taxonomy" id="3755"/>
    <lineage>
        <taxon>Eukaryota</taxon>
        <taxon>Viridiplantae</taxon>
        <taxon>Streptophyta</taxon>
        <taxon>Embryophyta</taxon>
        <taxon>Tracheophyta</taxon>
        <taxon>Spermatophyta</taxon>
        <taxon>Magnoliopsida</taxon>
        <taxon>eudicotyledons</taxon>
        <taxon>Gunneridae</taxon>
        <taxon>Pentapetalae</taxon>
        <taxon>rosids</taxon>
        <taxon>fabids</taxon>
        <taxon>Rosales</taxon>
        <taxon>Rosaceae</taxon>
        <taxon>Amygdaloideae</taxon>
        <taxon>Amygdaleae</taxon>
        <taxon>Prunus</taxon>
    </lineage>
</organism>
<proteinExistence type="predicted"/>
<feature type="region of interest" description="Disordered" evidence="1">
    <location>
        <begin position="53"/>
        <end position="82"/>
    </location>
</feature>
<evidence type="ECO:0000313" key="2">
    <source>
        <dbReference type="EMBL" id="KAI5348731.1"/>
    </source>
</evidence>
<feature type="region of interest" description="Disordered" evidence="1">
    <location>
        <begin position="1"/>
        <end position="27"/>
    </location>
</feature>
<feature type="compositionally biased region" description="Basic and acidic residues" evidence="1">
    <location>
        <begin position="10"/>
        <end position="27"/>
    </location>
</feature>
<gene>
    <name evidence="2" type="ORF">L3X38_001618</name>
</gene>
<keyword evidence="3" id="KW-1185">Reference proteome</keyword>
<feature type="compositionally biased region" description="Basic and acidic residues" evidence="1">
    <location>
        <begin position="71"/>
        <end position="81"/>
    </location>
</feature>
<comment type="caution">
    <text evidence="2">The sequence shown here is derived from an EMBL/GenBank/DDBJ whole genome shotgun (WGS) entry which is preliminary data.</text>
</comment>
<dbReference type="AlphaFoldDB" id="A0AAD4WT00"/>
<feature type="compositionally biased region" description="Acidic residues" evidence="1">
    <location>
        <begin position="61"/>
        <end position="70"/>
    </location>
</feature>
<reference evidence="2 3" key="1">
    <citation type="journal article" date="2022" name="G3 (Bethesda)">
        <title>Whole-genome sequence and methylome profiling of the almond [Prunus dulcis (Mill.) D.A. Webb] cultivar 'Nonpareil'.</title>
        <authorList>
            <person name="D'Amico-Willman K.M."/>
            <person name="Ouma W.Z."/>
            <person name="Meulia T."/>
            <person name="Sideli G.M."/>
            <person name="Gradziel T.M."/>
            <person name="Fresnedo-Ramirez J."/>
        </authorList>
    </citation>
    <scope>NUCLEOTIDE SEQUENCE [LARGE SCALE GENOMIC DNA]</scope>
    <source>
        <strain evidence="2">Clone GOH B32 T37-40</strain>
    </source>
</reference>
<name>A0AAD4WT00_PRUDU</name>
<evidence type="ECO:0000256" key="1">
    <source>
        <dbReference type="SAM" id="MobiDB-lite"/>
    </source>
</evidence>
<accession>A0AAD4WT00</accession>